<dbReference type="Gene3D" id="1.25.40.390">
    <property type="match status" value="1"/>
</dbReference>
<evidence type="ECO:0000256" key="1">
    <source>
        <dbReference type="ARBA" id="ARBA00004442"/>
    </source>
</evidence>
<protein>
    <submittedName>
        <fullName evidence="8">RagB/SusD family nutrient uptake outer membrane protein</fullName>
    </submittedName>
</protein>
<keyword evidence="4" id="KW-0472">Membrane</keyword>
<dbReference type="InterPro" id="IPR033985">
    <property type="entry name" value="SusD-like_N"/>
</dbReference>
<comment type="subcellular location">
    <subcellularLocation>
        <location evidence="1">Cell outer membrane</location>
    </subcellularLocation>
</comment>
<evidence type="ECO:0000313" key="9">
    <source>
        <dbReference type="Proteomes" id="UP001560573"/>
    </source>
</evidence>
<comment type="caution">
    <text evidence="8">The sequence shown here is derived from an EMBL/GenBank/DDBJ whole genome shotgun (WGS) entry which is preliminary data.</text>
</comment>
<dbReference type="Proteomes" id="UP001560573">
    <property type="component" value="Unassembled WGS sequence"/>
</dbReference>
<dbReference type="SUPFAM" id="SSF48452">
    <property type="entry name" value="TPR-like"/>
    <property type="match status" value="1"/>
</dbReference>
<organism evidence="8 9">
    <name type="scientific">Danxiaibacter flavus</name>
    <dbReference type="NCBI Taxonomy" id="3049108"/>
    <lineage>
        <taxon>Bacteria</taxon>
        <taxon>Pseudomonadati</taxon>
        <taxon>Bacteroidota</taxon>
        <taxon>Chitinophagia</taxon>
        <taxon>Chitinophagales</taxon>
        <taxon>Chitinophagaceae</taxon>
        <taxon>Danxiaibacter</taxon>
    </lineage>
</organism>
<feature type="domain" description="RagB/SusD" evidence="6">
    <location>
        <begin position="328"/>
        <end position="487"/>
    </location>
</feature>
<reference evidence="8 9" key="1">
    <citation type="submission" date="2023-07" db="EMBL/GenBank/DDBJ databases">
        <authorList>
            <person name="Lian W.-H."/>
        </authorList>
    </citation>
    <scope>NUCLEOTIDE SEQUENCE [LARGE SCALE GENOMIC DNA]</scope>
    <source>
        <strain evidence="8 9">SYSU DXS3180</strain>
    </source>
</reference>
<dbReference type="RefSeq" id="WP_369331326.1">
    <property type="nucleotide sequence ID" value="NZ_JAULBC010000007.1"/>
</dbReference>
<proteinExistence type="inferred from homology"/>
<evidence type="ECO:0000256" key="5">
    <source>
        <dbReference type="ARBA" id="ARBA00023237"/>
    </source>
</evidence>
<evidence type="ECO:0000256" key="3">
    <source>
        <dbReference type="ARBA" id="ARBA00022729"/>
    </source>
</evidence>
<dbReference type="InterPro" id="IPR011990">
    <property type="entry name" value="TPR-like_helical_dom_sf"/>
</dbReference>
<dbReference type="EMBL" id="JAULBC010000007">
    <property type="protein sequence ID" value="MEX6689920.1"/>
    <property type="molecule type" value="Genomic_DNA"/>
</dbReference>
<evidence type="ECO:0000256" key="4">
    <source>
        <dbReference type="ARBA" id="ARBA00023136"/>
    </source>
</evidence>
<dbReference type="PROSITE" id="PS51257">
    <property type="entry name" value="PROKAR_LIPOPROTEIN"/>
    <property type="match status" value="1"/>
</dbReference>
<keyword evidence="3" id="KW-0732">Signal</keyword>
<keyword evidence="5" id="KW-0998">Cell outer membrane</keyword>
<evidence type="ECO:0000313" key="8">
    <source>
        <dbReference type="EMBL" id="MEX6689920.1"/>
    </source>
</evidence>
<evidence type="ECO:0000259" key="7">
    <source>
        <dbReference type="Pfam" id="PF14322"/>
    </source>
</evidence>
<name>A0ABV3ZK60_9BACT</name>
<gene>
    <name evidence="8" type="ORF">QTN47_20600</name>
</gene>
<feature type="domain" description="SusD-like N-terminal" evidence="7">
    <location>
        <begin position="92"/>
        <end position="221"/>
    </location>
</feature>
<dbReference type="InterPro" id="IPR012944">
    <property type="entry name" value="SusD_RagB_dom"/>
</dbReference>
<sequence>MKKLLYTIGALSILTISGCSKVLQENPNGQLIGENAITTVSGLQSALLGAYQPLKNGYTSGFASSAVVAVVMGADDLTTHPASNKQEFREMDQFSVTSTNTRISTIWLGCYKTIQNVNNILDVYKKINGDTSKINQIVGEAYFLRAFSYFWLVRLWGNVPLITTADYNTELLSVNKSTPADIYKLIESDLQQAERLMPNAKAAPGRANAGSAKALLAEVYLTEGGYPVKDASKYALAAAKAKEVIDNKSKYNFDLNPDLADLWSGIPKPNGTVEDVFTLQFSATGNANSIYGKSCMPGDDAGWDDYFAEITFFNNFPAGKRKDITFYTKFKNGTLDWTNSATKHPYFSKFRVNTPTPGYLTSATSMSMPLIRYANVLLTYAEAQARANTSAGSDAYAAVNEVRRRAGLPDMTISLSANVFADSVVQERAWEFAGEYTRWFDLVRLEKVEEANSHKDVNDLKPLGTITKANYWLPIPYMETQLNPNLK</sequence>
<accession>A0ABV3ZK60</accession>
<keyword evidence="9" id="KW-1185">Reference proteome</keyword>
<dbReference type="Pfam" id="PF07980">
    <property type="entry name" value="SusD_RagB"/>
    <property type="match status" value="1"/>
</dbReference>
<evidence type="ECO:0000256" key="2">
    <source>
        <dbReference type="ARBA" id="ARBA00006275"/>
    </source>
</evidence>
<evidence type="ECO:0000259" key="6">
    <source>
        <dbReference type="Pfam" id="PF07980"/>
    </source>
</evidence>
<dbReference type="CDD" id="cd08977">
    <property type="entry name" value="SusD"/>
    <property type="match status" value="1"/>
</dbReference>
<dbReference type="Pfam" id="PF14322">
    <property type="entry name" value="SusD-like_3"/>
    <property type="match status" value="1"/>
</dbReference>
<comment type="similarity">
    <text evidence="2">Belongs to the SusD family.</text>
</comment>